<dbReference type="RefSeq" id="WP_338575725.1">
    <property type="nucleotide sequence ID" value="NZ_CP146369.1"/>
</dbReference>
<keyword evidence="2" id="KW-1185">Reference proteome</keyword>
<proteinExistence type="predicted"/>
<name>A0ABZ2I8C2_9CAUL</name>
<dbReference type="InterPro" id="IPR027417">
    <property type="entry name" value="P-loop_NTPase"/>
</dbReference>
<evidence type="ECO:0000313" key="1">
    <source>
        <dbReference type="EMBL" id="WWT53818.1"/>
    </source>
</evidence>
<dbReference type="EMBL" id="CP146369">
    <property type="protein sequence ID" value="WWT53818.1"/>
    <property type="molecule type" value="Genomic_DNA"/>
</dbReference>
<protein>
    <recommendedName>
        <fullName evidence="3">Terminase</fullName>
    </recommendedName>
</protein>
<gene>
    <name evidence="1" type="ORF">V8J38_11190</name>
</gene>
<reference evidence="1 2" key="1">
    <citation type="submission" date="2024-02" db="EMBL/GenBank/DDBJ databases">
        <title>Distribution and functional of Brevundimonas-related endobacteria within Verticillium dahliae.</title>
        <authorList>
            <person name="Zeng H."/>
        </authorList>
    </citation>
    <scope>NUCLEOTIDE SEQUENCE [LARGE SCALE GENOMIC DNA]</scope>
    <source>
        <strain evidence="1 2">TRM 44200</strain>
    </source>
</reference>
<sequence length="541" mass="60269">MARKPPPAPPKEPIVFEPDGQILSAFLLSDGDFDIIQGPIGSGKTDCAIMRLFRHASSQPVQRDKIRRSRFAIVRSTFPELKTTTIPSFCNLFPEGREEDGGFGEMSWSPPFTYHMRYGDIEADFIFLALDKEEDAKKLRSLQLTGIYFNEMQYITLHLVTEGLSRCGRYPSVKQGGCKWAGGIADMNAPESLHWAPIMFGKAPVPDHFTPDDVQKHKRPPGWNLFVQPPALLVMDDEMRAYGMEALNPGDEVEYCVNPGAENLRWLRPDYYAKKIYGVGRQWIDANCRNIAASIMKGKAVHPLFRSANERNSHVAASPLKFNPELDLYCGLDFGLTPAAVFGQTVRGRIFVLAELYAEDVGAVTFAPFVKAEILKRFPGLDPSRVKFFGDPGGNIRGQAEEKTAFDIFRQNGMPVMVAPGANRFSGRGGRKEVIDNVLTRQVDGYQAFLLDPSCRMLEQGLGGGYQFKVTNTSAGKFTSGDIVKNQYSHPCEALGYMALGMGEGGNLLFGVQRERKPVETKVRARVFDRGPRTSVFRRRA</sequence>
<evidence type="ECO:0008006" key="3">
    <source>
        <dbReference type="Google" id="ProtNLM"/>
    </source>
</evidence>
<dbReference type="Proteomes" id="UP001363460">
    <property type="component" value="Chromosome"/>
</dbReference>
<evidence type="ECO:0000313" key="2">
    <source>
        <dbReference type="Proteomes" id="UP001363460"/>
    </source>
</evidence>
<dbReference type="Gene3D" id="3.30.420.280">
    <property type="match status" value="1"/>
</dbReference>
<organism evidence="1 2">
    <name type="scientific">Brevundimonas olei</name>
    <dbReference type="NCBI Taxonomy" id="657642"/>
    <lineage>
        <taxon>Bacteria</taxon>
        <taxon>Pseudomonadati</taxon>
        <taxon>Pseudomonadota</taxon>
        <taxon>Alphaproteobacteria</taxon>
        <taxon>Caulobacterales</taxon>
        <taxon>Caulobacteraceae</taxon>
        <taxon>Brevundimonas</taxon>
    </lineage>
</organism>
<dbReference type="Gene3D" id="3.40.50.300">
    <property type="entry name" value="P-loop containing nucleotide triphosphate hydrolases"/>
    <property type="match status" value="1"/>
</dbReference>
<accession>A0ABZ2I8C2</accession>